<feature type="non-terminal residue" evidence="1">
    <location>
        <position position="1"/>
    </location>
</feature>
<comment type="caution">
    <text evidence="1">The sequence shown here is derived from an EMBL/GenBank/DDBJ whole genome shotgun (WGS) entry which is preliminary data.</text>
</comment>
<protein>
    <submittedName>
        <fullName evidence="1">Uncharacterized protein</fullName>
    </submittedName>
</protein>
<reference evidence="1" key="1">
    <citation type="submission" date="2022-06" db="EMBL/GenBank/DDBJ databases">
        <title>Phylogenomic reconstructions and comparative analyses of Kickxellomycotina fungi.</title>
        <authorList>
            <person name="Reynolds N.K."/>
            <person name="Stajich J.E."/>
            <person name="Barry K."/>
            <person name="Grigoriev I.V."/>
            <person name="Crous P."/>
            <person name="Smith M.E."/>
        </authorList>
    </citation>
    <scope>NUCLEOTIDE SEQUENCE</scope>
    <source>
        <strain evidence="1">RSA 2271</strain>
    </source>
</reference>
<organism evidence="1 2">
    <name type="scientific">Spiromyces aspiralis</name>
    <dbReference type="NCBI Taxonomy" id="68401"/>
    <lineage>
        <taxon>Eukaryota</taxon>
        <taxon>Fungi</taxon>
        <taxon>Fungi incertae sedis</taxon>
        <taxon>Zoopagomycota</taxon>
        <taxon>Kickxellomycotina</taxon>
        <taxon>Kickxellomycetes</taxon>
        <taxon>Kickxellales</taxon>
        <taxon>Kickxellaceae</taxon>
        <taxon>Spiromyces</taxon>
    </lineage>
</organism>
<gene>
    <name evidence="1" type="ORF">EV182_008347</name>
</gene>
<dbReference type="EMBL" id="JAMZIH010009389">
    <property type="protein sequence ID" value="KAJ1670219.1"/>
    <property type="molecule type" value="Genomic_DNA"/>
</dbReference>
<accession>A0ACC1H6Q4</accession>
<proteinExistence type="predicted"/>
<name>A0ACC1H6Q4_9FUNG</name>
<dbReference type="Proteomes" id="UP001145114">
    <property type="component" value="Unassembled WGS sequence"/>
</dbReference>
<evidence type="ECO:0000313" key="2">
    <source>
        <dbReference type="Proteomes" id="UP001145114"/>
    </source>
</evidence>
<feature type="non-terminal residue" evidence="1">
    <location>
        <position position="78"/>
    </location>
</feature>
<sequence>REFQPDRIIDKETLTRRIAVATRQVNALNKIVTGDVLNSYPLPSRLRHPVDKPTYYDDLLKAIDSTINQKESPKRGIR</sequence>
<evidence type="ECO:0000313" key="1">
    <source>
        <dbReference type="EMBL" id="KAJ1670219.1"/>
    </source>
</evidence>
<keyword evidence="2" id="KW-1185">Reference proteome</keyword>